<evidence type="ECO:0000313" key="2">
    <source>
        <dbReference type="Proteomes" id="UP000318380"/>
    </source>
</evidence>
<organism evidence="1 2">
    <name type="scientific">Kribbella amoyensis</name>
    <dbReference type="NCBI Taxonomy" id="996641"/>
    <lineage>
        <taxon>Bacteria</taxon>
        <taxon>Bacillati</taxon>
        <taxon>Actinomycetota</taxon>
        <taxon>Actinomycetes</taxon>
        <taxon>Propionibacteriales</taxon>
        <taxon>Kribbellaceae</taxon>
        <taxon>Kribbella</taxon>
    </lineage>
</organism>
<proteinExistence type="predicted"/>
<sequence>MSAEPLRPHTPPDREVERIALAEAAAQAARAIPGVVRLQPGLVGLLKQLAAQTWERATGRPVPDVAGVDVDLTEDRLKIDLRLVVTATHPAATIGEDTHRAVTKAVEARTDRTPTVRILIAEIELPGER</sequence>
<keyword evidence="2" id="KW-1185">Reference proteome</keyword>
<name>A0A561BUJ1_9ACTN</name>
<dbReference type="EMBL" id="VIVK01000001">
    <property type="protein sequence ID" value="TWD82518.1"/>
    <property type="molecule type" value="Genomic_DNA"/>
</dbReference>
<evidence type="ECO:0000313" key="1">
    <source>
        <dbReference type="EMBL" id="TWD82518.1"/>
    </source>
</evidence>
<gene>
    <name evidence="1" type="ORF">FB561_3651</name>
</gene>
<dbReference type="Proteomes" id="UP000318380">
    <property type="component" value="Unassembled WGS sequence"/>
</dbReference>
<comment type="caution">
    <text evidence="1">The sequence shown here is derived from an EMBL/GenBank/DDBJ whole genome shotgun (WGS) entry which is preliminary data.</text>
</comment>
<dbReference type="AlphaFoldDB" id="A0A561BUJ1"/>
<accession>A0A561BUJ1</accession>
<dbReference type="RefSeq" id="WP_145808166.1">
    <property type="nucleotide sequence ID" value="NZ_VIVK01000001.1"/>
</dbReference>
<protein>
    <submittedName>
        <fullName evidence="1">Cell envelope-related Asp23 family protein</fullName>
    </submittedName>
</protein>
<reference evidence="1 2" key="1">
    <citation type="submission" date="2019-06" db="EMBL/GenBank/DDBJ databases">
        <title>Sequencing the genomes of 1000 actinobacteria strains.</title>
        <authorList>
            <person name="Klenk H.-P."/>
        </authorList>
    </citation>
    <scope>NUCLEOTIDE SEQUENCE [LARGE SCALE GENOMIC DNA]</scope>
    <source>
        <strain evidence="1 2">DSM 24683</strain>
    </source>
</reference>
<dbReference type="OrthoDB" id="3830416at2"/>